<comment type="caution">
    <text evidence="1">The sequence shown here is derived from an EMBL/GenBank/DDBJ whole genome shotgun (WGS) entry which is preliminary data.</text>
</comment>
<evidence type="ECO:0000313" key="2">
    <source>
        <dbReference type="Proteomes" id="UP001054945"/>
    </source>
</evidence>
<gene>
    <name evidence="1" type="ORF">CEXT_644481</name>
</gene>
<evidence type="ECO:0000313" key="1">
    <source>
        <dbReference type="EMBL" id="GIY94341.1"/>
    </source>
</evidence>
<sequence length="78" mass="8951">MATFSPSPPPPKRAGMKEPREHFTVYQCPLRLRGCSNPKRLVAFYVFGIGLWDGLLRLPRLDASSLFFFRDCCTETQK</sequence>
<accession>A0AAV4XGM2</accession>
<dbReference type="EMBL" id="BPLR01000377">
    <property type="protein sequence ID" value="GIY94341.1"/>
    <property type="molecule type" value="Genomic_DNA"/>
</dbReference>
<dbReference type="AlphaFoldDB" id="A0AAV4XGM2"/>
<organism evidence="1 2">
    <name type="scientific">Caerostris extrusa</name>
    <name type="common">Bark spider</name>
    <name type="synonym">Caerostris bankana</name>
    <dbReference type="NCBI Taxonomy" id="172846"/>
    <lineage>
        <taxon>Eukaryota</taxon>
        <taxon>Metazoa</taxon>
        <taxon>Ecdysozoa</taxon>
        <taxon>Arthropoda</taxon>
        <taxon>Chelicerata</taxon>
        <taxon>Arachnida</taxon>
        <taxon>Araneae</taxon>
        <taxon>Araneomorphae</taxon>
        <taxon>Entelegynae</taxon>
        <taxon>Araneoidea</taxon>
        <taxon>Araneidae</taxon>
        <taxon>Caerostris</taxon>
    </lineage>
</organism>
<protein>
    <submittedName>
        <fullName evidence="1">Uncharacterized protein</fullName>
    </submittedName>
</protein>
<name>A0AAV4XGM2_CAEEX</name>
<dbReference type="Proteomes" id="UP001054945">
    <property type="component" value="Unassembled WGS sequence"/>
</dbReference>
<reference evidence="1 2" key="1">
    <citation type="submission" date="2021-06" db="EMBL/GenBank/DDBJ databases">
        <title>Caerostris extrusa draft genome.</title>
        <authorList>
            <person name="Kono N."/>
            <person name="Arakawa K."/>
        </authorList>
    </citation>
    <scope>NUCLEOTIDE SEQUENCE [LARGE SCALE GENOMIC DNA]</scope>
</reference>
<proteinExistence type="predicted"/>
<keyword evidence="2" id="KW-1185">Reference proteome</keyword>